<dbReference type="PANTHER" id="PTHR14859">
    <property type="entry name" value="CALCOFLUOR WHITE HYPERSENSITIVE PROTEIN PRECURSOR"/>
    <property type="match status" value="1"/>
</dbReference>
<dbReference type="EMBL" id="QURL01000001">
    <property type="protein sequence ID" value="RFC66499.1"/>
    <property type="molecule type" value="Genomic_DNA"/>
</dbReference>
<feature type="domain" description="Endonuclease/exonuclease/phosphatase" evidence="1">
    <location>
        <begin position="14"/>
        <end position="244"/>
    </location>
</feature>
<comment type="caution">
    <text evidence="2">The sequence shown here is derived from an EMBL/GenBank/DDBJ whole genome shotgun (WGS) entry which is preliminary data.</text>
</comment>
<dbReference type="Gene3D" id="3.60.10.10">
    <property type="entry name" value="Endonuclease/exonuclease/phosphatase"/>
    <property type="match status" value="1"/>
</dbReference>
<dbReference type="GO" id="GO:0016020">
    <property type="term" value="C:membrane"/>
    <property type="evidence" value="ECO:0007669"/>
    <property type="project" value="GOC"/>
</dbReference>
<proteinExistence type="predicted"/>
<evidence type="ECO:0000313" key="2">
    <source>
        <dbReference type="EMBL" id="RFC66499.1"/>
    </source>
</evidence>
<reference evidence="2 3" key="1">
    <citation type="submission" date="2018-08" db="EMBL/GenBank/DDBJ databases">
        <title>Fulvimarina sp. 85, whole genome shotgun sequence.</title>
        <authorList>
            <person name="Tuo L."/>
        </authorList>
    </citation>
    <scope>NUCLEOTIDE SEQUENCE [LARGE SCALE GENOMIC DNA]</scope>
    <source>
        <strain evidence="2 3">85</strain>
    </source>
</reference>
<keyword evidence="3" id="KW-1185">Reference proteome</keyword>
<sequence>MARPDEDGAPIRIVSWNIHGTMGRGGKADRERTLSEIVRFDPDILILQEVDERTGFGRPADAFDFLRDGLTLKLVGPDARPADHCRDVKTGSQGGCVCGNLFFTRLPILKSDVIDLPGPDIEARKAIDVTLAAGSAVLRVIGTHFGLLPTTRRRQAGAIAKRLGEGPSAAKFIDEPTIVLGDLNEWSRHGWVDRALSPVLPTVYAPKSWPERFPIVSLDRIYASDRVEIVSARTDGEAGKASDHLPLIADIRIVR</sequence>
<dbReference type="GO" id="GO:0006506">
    <property type="term" value="P:GPI anchor biosynthetic process"/>
    <property type="evidence" value="ECO:0007669"/>
    <property type="project" value="TreeGrafter"/>
</dbReference>
<dbReference type="InterPro" id="IPR036691">
    <property type="entry name" value="Endo/exonu/phosph_ase_sf"/>
</dbReference>
<dbReference type="OrthoDB" id="9813425at2"/>
<dbReference type="InterPro" id="IPR005135">
    <property type="entry name" value="Endo/exonuclease/phosphatase"/>
</dbReference>
<evidence type="ECO:0000313" key="3">
    <source>
        <dbReference type="Proteomes" id="UP000264310"/>
    </source>
</evidence>
<dbReference type="GO" id="GO:0003824">
    <property type="term" value="F:catalytic activity"/>
    <property type="evidence" value="ECO:0007669"/>
    <property type="project" value="InterPro"/>
</dbReference>
<evidence type="ECO:0000259" key="1">
    <source>
        <dbReference type="Pfam" id="PF03372"/>
    </source>
</evidence>
<dbReference type="Proteomes" id="UP000264310">
    <property type="component" value="Unassembled WGS sequence"/>
</dbReference>
<dbReference type="SUPFAM" id="SSF56219">
    <property type="entry name" value="DNase I-like"/>
    <property type="match status" value="1"/>
</dbReference>
<dbReference type="AlphaFoldDB" id="A0A371XBA7"/>
<name>A0A371XBA7_9HYPH</name>
<gene>
    <name evidence="2" type="ORF">DYI37_03415</name>
</gene>
<accession>A0A371XBA7</accession>
<dbReference type="Pfam" id="PF03372">
    <property type="entry name" value="Exo_endo_phos"/>
    <property type="match status" value="1"/>
</dbReference>
<dbReference type="PANTHER" id="PTHR14859:SF15">
    <property type="entry name" value="ENDONUCLEASE_EXONUCLEASE_PHOSPHATASE DOMAIN-CONTAINING PROTEIN"/>
    <property type="match status" value="1"/>
</dbReference>
<dbReference type="RefSeq" id="WP_116681752.1">
    <property type="nucleotide sequence ID" value="NZ_QURL01000001.1"/>
</dbReference>
<dbReference type="InterPro" id="IPR051916">
    <property type="entry name" value="GPI-anchor_lipid_remodeler"/>
</dbReference>
<organism evidence="2 3">
    <name type="scientific">Fulvimarina endophytica</name>
    <dbReference type="NCBI Taxonomy" id="2293836"/>
    <lineage>
        <taxon>Bacteria</taxon>
        <taxon>Pseudomonadati</taxon>
        <taxon>Pseudomonadota</taxon>
        <taxon>Alphaproteobacteria</taxon>
        <taxon>Hyphomicrobiales</taxon>
        <taxon>Aurantimonadaceae</taxon>
        <taxon>Fulvimarina</taxon>
    </lineage>
</organism>
<protein>
    <recommendedName>
        <fullName evidence="1">Endonuclease/exonuclease/phosphatase domain-containing protein</fullName>
    </recommendedName>
</protein>